<dbReference type="GeneID" id="39850479"/>
<reference evidence="2 3" key="1">
    <citation type="journal article" date="2019" name="Nat. Commun.">
        <title>A new type of DNA phosphorothioation-based antiviral system in archaea.</title>
        <authorList>
            <person name="Xiong L."/>
            <person name="Liu S."/>
            <person name="Chen S."/>
            <person name="Xiao Y."/>
            <person name="Zhu B."/>
            <person name="Gao Y."/>
            <person name="Zhang Y."/>
            <person name="Chen B."/>
            <person name="Luo J."/>
            <person name="Deng Z."/>
            <person name="Chen X."/>
            <person name="Wang L."/>
            <person name="Chen S."/>
        </authorList>
    </citation>
    <scope>NUCLEOTIDE SEQUENCE [LARGE SCALE GENOMIC DNA]</scope>
    <source>
        <strain evidence="2 3">JCM 10635</strain>
    </source>
</reference>
<dbReference type="PANTHER" id="PTHR34293">
    <property type="entry name" value="HTH-TYPE TRANSCRIPTIONAL REGULATOR TRMBL2"/>
    <property type="match status" value="1"/>
</dbReference>
<dbReference type="InterPro" id="IPR036390">
    <property type="entry name" value="WH_DNA-bd_sf"/>
</dbReference>
<feature type="domain" description="Transcription regulator TrmB N-terminal" evidence="1">
    <location>
        <begin position="9"/>
        <end position="76"/>
    </location>
</feature>
<gene>
    <name evidence="2" type="ORF">DV706_04405</name>
</gene>
<proteinExistence type="predicted"/>
<name>A0A4D6HKQ7_9EURY</name>
<protein>
    <submittedName>
        <fullName evidence="2">TrmB family transcriptional regulator</fullName>
    </submittedName>
</protein>
<sequence length="276" mass="30925">MEHQTSMYLKELGLCQYEANAYVCLLQRGTSTAQEVADGAGVPQPRAYDTLDSLEEKGFVDVQPGRPKKYGPIKPEIAINRFCEFKERQYNQEIARMQRLGDHLIDAIEDQTTPEERSEICWTYSDRHRILEKLSELTAATTSEIRMITTPVSFERILNHHAERLASKADEGIPIQAIVADDGTVSPAVYDRATEIMDVRWVENIEGRIYLYDTAHVLVAFAASNADGYVGISVTSETLYRTQSQLFDLLWANGRELSQQAAGTDAGTVRTGDDVV</sequence>
<dbReference type="AlphaFoldDB" id="A0A4D6HKQ7"/>
<evidence type="ECO:0000313" key="2">
    <source>
        <dbReference type="EMBL" id="QCC53796.1"/>
    </source>
</evidence>
<dbReference type="SUPFAM" id="SSF46785">
    <property type="entry name" value="Winged helix' DNA-binding domain"/>
    <property type="match status" value="1"/>
</dbReference>
<dbReference type="Proteomes" id="UP000296822">
    <property type="component" value="Chromosome"/>
</dbReference>
<dbReference type="KEGG" id="nbg:DV706_04405"/>
<dbReference type="Pfam" id="PF01978">
    <property type="entry name" value="TrmB"/>
    <property type="match status" value="1"/>
</dbReference>
<dbReference type="CDD" id="cd00090">
    <property type="entry name" value="HTH_ARSR"/>
    <property type="match status" value="1"/>
</dbReference>
<dbReference type="InterPro" id="IPR011991">
    <property type="entry name" value="ArsR-like_HTH"/>
</dbReference>
<evidence type="ECO:0000259" key="1">
    <source>
        <dbReference type="Pfam" id="PF01978"/>
    </source>
</evidence>
<dbReference type="Gene3D" id="1.10.10.10">
    <property type="entry name" value="Winged helix-like DNA-binding domain superfamily/Winged helix DNA-binding domain"/>
    <property type="match status" value="1"/>
</dbReference>
<dbReference type="InterPro" id="IPR051797">
    <property type="entry name" value="TrmB-like"/>
</dbReference>
<organism evidence="2 3">
    <name type="scientific">Natronorubrum bangense</name>
    <dbReference type="NCBI Taxonomy" id="61858"/>
    <lineage>
        <taxon>Archaea</taxon>
        <taxon>Methanobacteriati</taxon>
        <taxon>Methanobacteriota</taxon>
        <taxon>Stenosarchaea group</taxon>
        <taxon>Halobacteria</taxon>
        <taxon>Halobacteriales</taxon>
        <taxon>Natrialbaceae</taxon>
        <taxon>Natronorubrum</taxon>
    </lineage>
</organism>
<dbReference type="RefSeq" id="WP_006066344.1">
    <property type="nucleotide sequence ID" value="NZ_CP031305.1"/>
</dbReference>
<accession>A0A4D6HKQ7</accession>
<dbReference type="PANTHER" id="PTHR34293:SF1">
    <property type="entry name" value="HTH-TYPE TRANSCRIPTIONAL REGULATOR TRMBL2"/>
    <property type="match status" value="1"/>
</dbReference>
<dbReference type="InterPro" id="IPR036388">
    <property type="entry name" value="WH-like_DNA-bd_sf"/>
</dbReference>
<dbReference type="EMBL" id="CP031305">
    <property type="protein sequence ID" value="QCC53796.1"/>
    <property type="molecule type" value="Genomic_DNA"/>
</dbReference>
<dbReference type="InterPro" id="IPR002831">
    <property type="entry name" value="Tscrpt_reg_TrmB_N"/>
</dbReference>
<evidence type="ECO:0000313" key="3">
    <source>
        <dbReference type="Proteomes" id="UP000296822"/>
    </source>
</evidence>